<comment type="caution">
    <text evidence="1">The sequence shown here is derived from an EMBL/GenBank/DDBJ whole genome shotgun (WGS) entry which is preliminary data.</text>
</comment>
<proteinExistence type="predicted"/>
<accession>A0ACB9THM2</accession>
<name>A0ACB9THM2_HOLOL</name>
<reference evidence="1" key="1">
    <citation type="submission" date="2022-04" db="EMBL/GenBank/DDBJ databases">
        <title>Chromosome-scale genome assembly of Holotrichia oblita Faldermann.</title>
        <authorList>
            <person name="Rongchong L."/>
        </authorList>
    </citation>
    <scope>NUCLEOTIDE SEQUENCE</scope>
    <source>
        <strain evidence="1">81SQS9</strain>
    </source>
</reference>
<protein>
    <submittedName>
        <fullName evidence="1">Tudor domain containing protein</fullName>
    </submittedName>
</protein>
<keyword evidence="2" id="KW-1185">Reference proteome</keyword>
<gene>
    <name evidence="1" type="ORF">MML48_3g00005859</name>
</gene>
<evidence type="ECO:0000313" key="1">
    <source>
        <dbReference type="EMBL" id="KAI4466371.1"/>
    </source>
</evidence>
<dbReference type="Proteomes" id="UP001056778">
    <property type="component" value="Chromosome 3"/>
</dbReference>
<dbReference type="EMBL" id="CM043017">
    <property type="protein sequence ID" value="KAI4466371.1"/>
    <property type="molecule type" value="Genomic_DNA"/>
</dbReference>
<sequence length="1317" mass="145621">MNVLEKSFLKLYYVYRNQSGEERKFDSYGKGNRNFNDNRSGDDGFVKHKGRDFKKDGSEKSWSDTSEKSWKKGPKSFDKPRGGDKFGSSRKGFAPPSTNNEATLETEDWGTGAAPSNDTNATYDYATETDQFEIYSDLSGTTEAVSISWFYNPINFYCQLDKNKIEFKEMMEEIQQNYRNRQSAKLNPGSSAVVPFSEDGALYRAEIISNQFNQYHVRYVDYGNVATVNKVYPIEKKYMKIPAQAIPCGLGGFDSFVEDRYCVQLNHDGKSISDLLNEASLTIPTQATVNIDINLLINQQIMIVLRNVASLSDITVEIESGVTVKTAMHNLTSATETYEDSLKQWMGHYLIMYVDGVLEDSLEITLYDLTGQKLQIINPDEGAYDNVEPLCPLPIYSNIIEGWVSHASAESIYIQPSKFADVIAQVLESLYEHYSAIAQEEVVTPEEGQMFAVLSSDSNWYRGNVTEVKEDAAVVTFVDYGNSELVPFENLRELSPQFYQPHMLAVEILIPGDKEQYLEQEIAVSVVYGSLGWEGEVVADNDTERAEPQSALPETKLPQIGIESEIIQEEVPQEEAVITPPIGFNVVISHIDTPNEFYLQQSEAAESIALLQEELQEQISNLPNLDNPTAGVLCAAPYFNHWFRALVLDADEDITTVRFVDVGNTDVITNSSAHVKTLPTEMLSIEYHAKLCSLFVKPIGEEWSSAAQDSFLRYKTMENLTAEIVHQDEKTTYVELYANGQNVAEILKQNGLAADLQLETESSSTGFISHLNSPSEFWIQLESSCSDLEWVADQLANAESYPALEDLTPGSLCAAIFSDDDSWYRARILSNTVAGLEVIFIDYGNSCSCNGLRELPEDLIMLPPLALKCSLQKPNGIMQWSQAATDKFKEISADGATVFNVNILTPGETSIVQLTYEDQDVSAQLVPETRQCFVSHVDSVESFWVQFMDDNAKIENLTEAMESADAWPSISEAKAGDLVAALFEDELWYRARILEKIEEEYQVLFIDYGNTTGSPKKSPGKIADEIIAEDVSGDDGLITPEKSSSPAESPKKSSIENEPTTPHSTPTGSPKKSPGKIADEIIEEDVSGDDGLITPKSDLSPAESPKKNSSENEPTTPHSSPTGSPKKSPEKIADVIIEDESKDDGSITPKSDSSSLAESPKKNSSENEPTTPHSTPTGSPKKSPGKIAEEDVSGDDGLITPEKSLSPVESPQKSPEKDVDEPKKSPEKCRTVENIQGDIPKCDTTKQEPGAEEVDTVTTECDKTVDVITNKGEEEETCSKDSIAITKDSETGHSPKKDKIVSEGIPDERNESKTQEK</sequence>
<organism evidence="1 2">
    <name type="scientific">Holotrichia oblita</name>
    <name type="common">Chafer beetle</name>
    <dbReference type="NCBI Taxonomy" id="644536"/>
    <lineage>
        <taxon>Eukaryota</taxon>
        <taxon>Metazoa</taxon>
        <taxon>Ecdysozoa</taxon>
        <taxon>Arthropoda</taxon>
        <taxon>Hexapoda</taxon>
        <taxon>Insecta</taxon>
        <taxon>Pterygota</taxon>
        <taxon>Neoptera</taxon>
        <taxon>Endopterygota</taxon>
        <taxon>Coleoptera</taxon>
        <taxon>Polyphaga</taxon>
        <taxon>Scarabaeiformia</taxon>
        <taxon>Scarabaeidae</taxon>
        <taxon>Melolonthinae</taxon>
        <taxon>Holotrichia</taxon>
    </lineage>
</organism>
<evidence type="ECO:0000313" key="2">
    <source>
        <dbReference type="Proteomes" id="UP001056778"/>
    </source>
</evidence>